<name>A0A370TF80_9HELO</name>
<dbReference type="EMBL" id="NPIC01000009">
    <property type="protein sequence ID" value="RDL33344.1"/>
    <property type="molecule type" value="Genomic_DNA"/>
</dbReference>
<evidence type="ECO:0000313" key="1">
    <source>
        <dbReference type="EMBL" id="RDL33344.1"/>
    </source>
</evidence>
<evidence type="ECO:0000313" key="2">
    <source>
        <dbReference type="Proteomes" id="UP000254866"/>
    </source>
</evidence>
<accession>A0A370TF80</accession>
<organism evidence="1 2">
    <name type="scientific">Venustampulla echinocandica</name>
    <dbReference type="NCBI Taxonomy" id="2656787"/>
    <lineage>
        <taxon>Eukaryota</taxon>
        <taxon>Fungi</taxon>
        <taxon>Dikarya</taxon>
        <taxon>Ascomycota</taxon>
        <taxon>Pezizomycotina</taxon>
        <taxon>Leotiomycetes</taxon>
        <taxon>Helotiales</taxon>
        <taxon>Pleuroascaceae</taxon>
        <taxon>Venustampulla</taxon>
    </lineage>
</organism>
<dbReference type="OrthoDB" id="5092031at2759"/>
<proteinExistence type="predicted"/>
<comment type="caution">
    <text evidence="1">The sequence shown here is derived from an EMBL/GenBank/DDBJ whole genome shotgun (WGS) entry which is preliminary data.</text>
</comment>
<sequence>MCGILQWIITSNEGFSVMQEDMAANLRPGFTVSRFARPGGSSYEYDFLLGETKAPGESWGTYADHTVCAGNDNDTKNTYGMLQIGFEIQFYKYENYHFEAIGGRMHLVNDEHNVTDWSRHMKSIPMPVVNHKSDRVIKLEDQW</sequence>
<dbReference type="GeneID" id="43601632"/>
<gene>
    <name evidence="1" type="ORF">BP5553_08783</name>
</gene>
<protein>
    <submittedName>
        <fullName evidence="1">Uncharacterized protein</fullName>
    </submittedName>
</protein>
<dbReference type="RefSeq" id="XP_031866837.1">
    <property type="nucleotide sequence ID" value="XM_032017406.1"/>
</dbReference>
<reference evidence="1 2" key="1">
    <citation type="journal article" date="2018" name="IMA Fungus">
        <title>IMA Genome-F 9: Draft genome sequence of Annulohypoxylon stygium, Aspergillus mulundensis, Berkeleyomyces basicola (syn. Thielaviopsis basicola), Ceratocystis smalleyi, two Cercospora beticola strains, Coleophoma cylindrospora, Fusarium fracticaudum, Phialophora cf. hyalina, and Morchella septimelata.</title>
        <authorList>
            <person name="Wingfield B.D."/>
            <person name="Bills G.F."/>
            <person name="Dong Y."/>
            <person name="Huang W."/>
            <person name="Nel W.J."/>
            <person name="Swalarsk-Parry B.S."/>
            <person name="Vaghefi N."/>
            <person name="Wilken P.M."/>
            <person name="An Z."/>
            <person name="de Beer Z.W."/>
            <person name="De Vos L."/>
            <person name="Chen L."/>
            <person name="Duong T.A."/>
            <person name="Gao Y."/>
            <person name="Hammerbacher A."/>
            <person name="Kikkert J.R."/>
            <person name="Li Y."/>
            <person name="Li H."/>
            <person name="Li K."/>
            <person name="Li Q."/>
            <person name="Liu X."/>
            <person name="Ma X."/>
            <person name="Naidoo K."/>
            <person name="Pethybridge S.J."/>
            <person name="Sun J."/>
            <person name="Steenkamp E.T."/>
            <person name="van der Nest M.A."/>
            <person name="van Wyk S."/>
            <person name="Wingfield M.J."/>
            <person name="Xiong C."/>
            <person name="Yue Q."/>
            <person name="Zhang X."/>
        </authorList>
    </citation>
    <scope>NUCLEOTIDE SEQUENCE [LARGE SCALE GENOMIC DNA]</scope>
    <source>
        <strain evidence="1 2">BP 5553</strain>
    </source>
</reference>
<dbReference type="Proteomes" id="UP000254866">
    <property type="component" value="Unassembled WGS sequence"/>
</dbReference>
<dbReference type="AlphaFoldDB" id="A0A370TF80"/>
<keyword evidence="2" id="KW-1185">Reference proteome</keyword>